<evidence type="ECO:0000313" key="4">
    <source>
        <dbReference type="EMBL" id="PSJ29735.1"/>
    </source>
</evidence>
<evidence type="ECO:0000256" key="1">
    <source>
        <dbReference type="SAM" id="MobiDB-lite"/>
    </source>
</evidence>
<dbReference type="PANTHER" id="PTHR46825:SF7">
    <property type="entry name" value="D-ALANYL-D-ALANINE CARBOXYPEPTIDASE"/>
    <property type="match status" value="1"/>
</dbReference>
<dbReference type="PANTHER" id="PTHR46825">
    <property type="entry name" value="D-ALANYL-D-ALANINE-CARBOXYPEPTIDASE/ENDOPEPTIDASE AMPH"/>
    <property type="match status" value="1"/>
</dbReference>
<feature type="domain" description="Beta-lactamase-related" evidence="3">
    <location>
        <begin position="67"/>
        <end position="391"/>
    </location>
</feature>
<accession>A0A9X7JTW3</accession>
<feature type="chain" id="PRO_5040852879" description="Beta-lactamase-related domain-containing protein" evidence="2">
    <location>
        <begin position="37"/>
        <end position="423"/>
    </location>
</feature>
<keyword evidence="2" id="KW-0732">Signal</keyword>
<comment type="caution">
    <text evidence="4">The sequence shown here is derived from an EMBL/GenBank/DDBJ whole genome shotgun (WGS) entry which is preliminary data.</text>
</comment>
<dbReference type="Proteomes" id="UP000242427">
    <property type="component" value="Unassembled WGS sequence"/>
</dbReference>
<dbReference type="OrthoDB" id="3499702at2"/>
<feature type="region of interest" description="Disordered" evidence="1">
    <location>
        <begin position="38"/>
        <end position="64"/>
    </location>
</feature>
<dbReference type="SUPFAM" id="SSF56601">
    <property type="entry name" value="beta-lactamase/transpeptidase-like"/>
    <property type="match status" value="1"/>
</dbReference>
<dbReference type="InterPro" id="IPR001466">
    <property type="entry name" value="Beta-lactam-related"/>
</dbReference>
<name>A0A9X7JTW3_9ACTN</name>
<dbReference type="Pfam" id="PF00144">
    <property type="entry name" value="Beta-lactamase"/>
    <property type="match status" value="1"/>
</dbReference>
<dbReference type="Gene3D" id="3.40.710.10">
    <property type="entry name" value="DD-peptidase/beta-lactamase superfamily"/>
    <property type="match status" value="1"/>
</dbReference>
<evidence type="ECO:0000259" key="3">
    <source>
        <dbReference type="Pfam" id="PF00144"/>
    </source>
</evidence>
<dbReference type="EMBL" id="PXWG01000007">
    <property type="protein sequence ID" value="PSJ29735.1"/>
    <property type="molecule type" value="Genomic_DNA"/>
</dbReference>
<reference evidence="4 5" key="1">
    <citation type="submission" date="2018-03" db="EMBL/GenBank/DDBJ databases">
        <title>Chitinolytic properties of Streptosporangium nondiastaticum TBG75A20.</title>
        <authorList>
            <person name="Gayathri V."/>
            <person name="Shiburaj S."/>
        </authorList>
    </citation>
    <scope>NUCLEOTIDE SEQUENCE [LARGE SCALE GENOMIC DNA]</scope>
    <source>
        <strain evidence="4 5">TBG75A20</strain>
    </source>
</reference>
<dbReference type="InterPro" id="IPR050491">
    <property type="entry name" value="AmpC-like"/>
</dbReference>
<organism evidence="4 5">
    <name type="scientific">Streptosporangium nondiastaticum</name>
    <dbReference type="NCBI Taxonomy" id="35764"/>
    <lineage>
        <taxon>Bacteria</taxon>
        <taxon>Bacillati</taxon>
        <taxon>Actinomycetota</taxon>
        <taxon>Actinomycetes</taxon>
        <taxon>Streptosporangiales</taxon>
        <taxon>Streptosporangiaceae</taxon>
        <taxon>Streptosporangium</taxon>
    </lineage>
</organism>
<dbReference type="InterPro" id="IPR006311">
    <property type="entry name" value="TAT_signal"/>
</dbReference>
<dbReference type="InterPro" id="IPR012338">
    <property type="entry name" value="Beta-lactam/transpept-like"/>
</dbReference>
<keyword evidence="5" id="KW-1185">Reference proteome</keyword>
<evidence type="ECO:0000313" key="5">
    <source>
        <dbReference type="Proteomes" id="UP000242427"/>
    </source>
</evidence>
<dbReference type="AlphaFoldDB" id="A0A9X7JTW3"/>
<gene>
    <name evidence="4" type="ORF">B7P34_05635</name>
</gene>
<proteinExistence type="predicted"/>
<evidence type="ECO:0000256" key="2">
    <source>
        <dbReference type="SAM" id="SignalP"/>
    </source>
</evidence>
<dbReference type="PROSITE" id="PS51318">
    <property type="entry name" value="TAT"/>
    <property type="match status" value="1"/>
</dbReference>
<protein>
    <recommendedName>
        <fullName evidence="3">Beta-lactamase-related domain-containing protein</fullName>
    </recommendedName>
</protein>
<feature type="signal peptide" evidence="2">
    <location>
        <begin position="1"/>
        <end position="36"/>
    </location>
</feature>
<sequence>MRGRSKSRSRSRALRRTIAGWAAVAGALVGATPAAAALPAPVPAPAPHASPQASERPGTDTRAQVQQALDAMVKAGAPGVLARVDEPTGSWTLTSGTADLTTRQGIPHDARFRIASLTKGIVATTVLRLAEAGQLELDRPVATWLPGAIHDADRVTVRQLLNHTSGLADHLDHPSFRDPQSYTRRTWQPQHLVELADGLPRAHPPGERFTYSNAGYILLGLLVEKVTGNRLGDEIEQRVLRPAGMTRTRLPLTDPHLHGPHATGYLLPDGADGTDPGALKPFTEINPSFAWAAYGLVSDARDVNRFYRALFGGRLIGPASLEQMRTPVDTRQAPVFPHYGLGLETAGLTCGEKWGGTGSIPGYVTFAFAGPEGKRRMTISVNVQRNDPRAGEMLIHGVDALNRYFCGKPYPARPSAGSSPQTP</sequence>